<organism evidence="2 3">
    <name type="scientific">Chroococcidiopsis cubana SAG 39.79</name>
    <dbReference type="NCBI Taxonomy" id="388085"/>
    <lineage>
        <taxon>Bacteria</taxon>
        <taxon>Bacillati</taxon>
        <taxon>Cyanobacteriota</taxon>
        <taxon>Cyanophyceae</taxon>
        <taxon>Chroococcidiopsidales</taxon>
        <taxon>Chroococcidiopsidaceae</taxon>
        <taxon>Chroococcidiopsis</taxon>
    </lineage>
</organism>
<comment type="caution">
    <text evidence="2">The sequence shown here is derived from an EMBL/GenBank/DDBJ whole genome shotgun (WGS) entry which is preliminary data.</text>
</comment>
<dbReference type="Proteomes" id="UP000282574">
    <property type="component" value="Unassembled WGS sequence"/>
</dbReference>
<proteinExistence type="predicted"/>
<feature type="region of interest" description="Disordered" evidence="1">
    <location>
        <begin position="28"/>
        <end position="64"/>
    </location>
</feature>
<dbReference type="EMBL" id="RSCK01000206">
    <property type="protein sequence ID" value="RUS94625.1"/>
    <property type="molecule type" value="Genomic_DNA"/>
</dbReference>
<accession>A0AB37U8F2</accession>
<reference evidence="2 3" key="1">
    <citation type="journal article" date="2019" name="Genome Biol. Evol.">
        <title>Day and night: Metabolic profiles and evolutionary relationships of six axenic non-marine cyanobacteria.</title>
        <authorList>
            <person name="Will S.E."/>
            <person name="Henke P."/>
            <person name="Boedeker C."/>
            <person name="Huang S."/>
            <person name="Brinkmann H."/>
            <person name="Rohde M."/>
            <person name="Jarek M."/>
            <person name="Friedl T."/>
            <person name="Seufert S."/>
            <person name="Schumacher M."/>
            <person name="Overmann J."/>
            <person name="Neumann-Schaal M."/>
            <person name="Petersen J."/>
        </authorList>
    </citation>
    <scope>NUCLEOTIDE SEQUENCE [LARGE SCALE GENOMIC DNA]</scope>
    <source>
        <strain evidence="2 3">SAG 39.79</strain>
    </source>
</reference>
<evidence type="ECO:0000313" key="3">
    <source>
        <dbReference type="Proteomes" id="UP000282574"/>
    </source>
</evidence>
<protein>
    <submittedName>
        <fullName evidence="2">Uncharacterized protein</fullName>
    </submittedName>
</protein>
<dbReference type="AlphaFoldDB" id="A0AB37U8F2"/>
<evidence type="ECO:0000313" key="2">
    <source>
        <dbReference type="EMBL" id="RUS94625.1"/>
    </source>
</evidence>
<gene>
    <name evidence="2" type="ORF">DSM107010_71760</name>
</gene>
<name>A0AB37U8F2_9CYAN</name>
<feature type="compositionally biased region" description="Polar residues" evidence="1">
    <location>
        <begin position="29"/>
        <end position="44"/>
    </location>
</feature>
<evidence type="ECO:0000256" key="1">
    <source>
        <dbReference type="SAM" id="MobiDB-lite"/>
    </source>
</evidence>
<sequence>MDAIADDWLRQNEREAWSRRIRQLRQELAQGQAQLSPSEPISSEQLRRERKSVRPNARSCYEQQ</sequence>
<dbReference type="RefSeq" id="WP_127025347.1">
    <property type="nucleotide sequence ID" value="NZ_JAVKZF010000009.1"/>
</dbReference>
<keyword evidence="3" id="KW-1185">Reference proteome</keyword>